<keyword evidence="4" id="KW-1133">Transmembrane helix</keyword>
<dbReference type="GO" id="GO:0009253">
    <property type="term" value="P:peptidoglycan catabolic process"/>
    <property type="evidence" value="ECO:0007669"/>
    <property type="project" value="InterPro"/>
</dbReference>
<keyword evidence="4" id="KW-0812">Transmembrane</keyword>
<dbReference type="GO" id="GO:0003796">
    <property type="term" value="F:lysozyme activity"/>
    <property type="evidence" value="ECO:0007669"/>
    <property type="project" value="InterPro"/>
</dbReference>
<accession>A0A2T1N5L6</accession>
<keyword evidence="6" id="KW-1185">Reference proteome</keyword>
<dbReference type="AlphaFoldDB" id="A0A2T1N5L6"/>
<dbReference type="InterPro" id="IPR018077">
    <property type="entry name" value="Glyco_hydro_fam25_subgr"/>
</dbReference>
<dbReference type="InterPro" id="IPR002053">
    <property type="entry name" value="Glyco_hydro_25"/>
</dbReference>
<organism evidence="5 6">
    <name type="scientific">Aurantibacter aestuarii</name>
    <dbReference type="NCBI Taxonomy" id="1266046"/>
    <lineage>
        <taxon>Bacteria</taxon>
        <taxon>Pseudomonadati</taxon>
        <taxon>Bacteroidota</taxon>
        <taxon>Flavobacteriia</taxon>
        <taxon>Flavobacteriales</taxon>
        <taxon>Flavobacteriaceae</taxon>
        <taxon>Aurantibacter</taxon>
    </lineage>
</organism>
<dbReference type="SUPFAM" id="SSF51445">
    <property type="entry name" value="(Trans)glycosidases"/>
    <property type="match status" value="1"/>
</dbReference>
<evidence type="ECO:0000313" key="6">
    <source>
        <dbReference type="Proteomes" id="UP000238426"/>
    </source>
</evidence>
<dbReference type="PROSITE" id="PS51904">
    <property type="entry name" value="GLYCOSYL_HYDROL_F25_2"/>
    <property type="match status" value="1"/>
</dbReference>
<dbReference type="GO" id="GO:0016998">
    <property type="term" value="P:cell wall macromolecule catabolic process"/>
    <property type="evidence" value="ECO:0007669"/>
    <property type="project" value="InterPro"/>
</dbReference>
<dbReference type="Pfam" id="PF01183">
    <property type="entry name" value="Glyco_hydro_25"/>
    <property type="match status" value="1"/>
</dbReference>
<evidence type="ECO:0000256" key="2">
    <source>
        <dbReference type="ARBA" id="ARBA00022801"/>
    </source>
</evidence>
<proteinExistence type="inferred from homology"/>
<keyword evidence="4" id="KW-0472">Membrane</keyword>
<dbReference type="SMART" id="SM00641">
    <property type="entry name" value="Glyco_25"/>
    <property type="match status" value="1"/>
</dbReference>
<name>A0A2T1N5L6_9FLAO</name>
<dbReference type="Gene3D" id="3.20.20.80">
    <property type="entry name" value="Glycosidases"/>
    <property type="match status" value="1"/>
</dbReference>
<keyword evidence="2 5" id="KW-0378">Hydrolase</keyword>
<dbReference type="Proteomes" id="UP000238426">
    <property type="component" value="Unassembled WGS sequence"/>
</dbReference>
<dbReference type="PANTHER" id="PTHR34135">
    <property type="entry name" value="LYSOZYME"/>
    <property type="match status" value="1"/>
</dbReference>
<dbReference type="GO" id="GO:0016052">
    <property type="term" value="P:carbohydrate catabolic process"/>
    <property type="evidence" value="ECO:0007669"/>
    <property type="project" value="TreeGrafter"/>
</dbReference>
<evidence type="ECO:0000256" key="4">
    <source>
        <dbReference type="SAM" id="Phobius"/>
    </source>
</evidence>
<dbReference type="EMBL" id="PXOQ01000015">
    <property type="protein sequence ID" value="PSG86554.1"/>
    <property type="molecule type" value="Genomic_DNA"/>
</dbReference>
<evidence type="ECO:0000313" key="5">
    <source>
        <dbReference type="EMBL" id="PSG86554.1"/>
    </source>
</evidence>
<dbReference type="PANTHER" id="PTHR34135:SF2">
    <property type="entry name" value="LYSOZYME"/>
    <property type="match status" value="1"/>
</dbReference>
<evidence type="ECO:0000256" key="3">
    <source>
        <dbReference type="ARBA" id="ARBA00023295"/>
    </source>
</evidence>
<dbReference type="InterPro" id="IPR017853">
    <property type="entry name" value="GH"/>
</dbReference>
<comment type="similarity">
    <text evidence="1">Belongs to the glycosyl hydrolase 25 family.</text>
</comment>
<reference evidence="5 6" key="1">
    <citation type="submission" date="2018-03" db="EMBL/GenBank/DDBJ databases">
        <title>Mesoflavibacter sp. HG37 and Mesoflavibacter sp. HG96 sp.nov., two marine bacteria isolated from seawater of Western Pacific Ocean.</title>
        <authorList>
            <person name="Cheng H."/>
            <person name="Wu Y.-H."/>
            <person name="Guo L.-L."/>
            <person name="Xu X.-W."/>
        </authorList>
    </citation>
    <scope>NUCLEOTIDE SEQUENCE [LARGE SCALE GENOMIC DNA]</scope>
    <source>
        <strain evidence="5 6">KCTC 32269</strain>
    </source>
</reference>
<dbReference type="OrthoDB" id="9798192at2"/>
<dbReference type="RefSeq" id="WP_106464292.1">
    <property type="nucleotide sequence ID" value="NZ_PXOQ01000015.1"/>
</dbReference>
<sequence>MKRKTSSSNNFNRYLIAVIVFLIGYIVIDISNRYYITHYKNANQENLHLSKSDYAFGIDLSHYNGILDWDDINNSKHPIKYIIFRASMGKDGTDKHFKRNWENAKKHHFIRGAYHYYRPSESSSLQFENFARNVELSHGDVFPVLDIEEQSPYGAANLRVGLLNWLNLAEEKYGVKPIIYTGLSYYNDFLKGYVDDYPLWIASYSNNRKLKDIDWKFHQFTEKMVINGIETNVDGNYFNGSLEDLLKVCK</sequence>
<evidence type="ECO:0000256" key="1">
    <source>
        <dbReference type="ARBA" id="ARBA00010646"/>
    </source>
</evidence>
<protein>
    <submittedName>
        <fullName evidence="5">Glycoside hydrolase</fullName>
    </submittedName>
</protein>
<feature type="transmembrane region" description="Helical" evidence="4">
    <location>
        <begin position="12"/>
        <end position="28"/>
    </location>
</feature>
<gene>
    <name evidence="5" type="ORF">C7H52_12795</name>
</gene>
<keyword evidence="3" id="KW-0326">Glycosidase</keyword>
<comment type="caution">
    <text evidence="5">The sequence shown here is derived from an EMBL/GenBank/DDBJ whole genome shotgun (WGS) entry which is preliminary data.</text>
</comment>